<feature type="domain" description="Glutamine amidotransferase type-2" evidence="14">
    <location>
        <begin position="2"/>
        <end position="183"/>
    </location>
</feature>
<feature type="binding site" evidence="12">
    <location>
        <position position="98"/>
    </location>
    <ligand>
        <name>L-glutamine</name>
        <dbReference type="ChEBI" id="CHEBI:58359"/>
    </ligand>
</feature>
<keyword evidence="8 11" id="KW-0315">Glutamine amidotransferase</keyword>
<dbReference type="InterPro" id="IPR033738">
    <property type="entry name" value="AsnB_N"/>
</dbReference>
<keyword evidence="7 11" id="KW-0061">Asparagine biosynthesis</keyword>
<dbReference type="InterPro" id="IPR006426">
    <property type="entry name" value="Asn_synth_AEB"/>
</dbReference>
<keyword evidence="16" id="KW-1185">Reference proteome</keyword>
<evidence type="ECO:0000256" key="5">
    <source>
        <dbReference type="ARBA" id="ARBA00022741"/>
    </source>
</evidence>
<dbReference type="SUPFAM" id="SSF56235">
    <property type="entry name" value="N-terminal nucleophile aminohydrolases (Ntn hydrolases)"/>
    <property type="match status" value="1"/>
</dbReference>
<evidence type="ECO:0000256" key="9">
    <source>
        <dbReference type="ARBA" id="ARBA00029440"/>
    </source>
</evidence>
<dbReference type="GO" id="GO:0005524">
    <property type="term" value="F:ATP binding"/>
    <property type="evidence" value="ECO:0007669"/>
    <property type="project" value="UniProtKB-KW"/>
</dbReference>
<dbReference type="EMBL" id="JAPNKE010000002">
    <property type="protein sequence ID" value="MCY1005172.1"/>
    <property type="molecule type" value="Genomic_DNA"/>
</dbReference>
<dbReference type="EC" id="6.3.5.4" evidence="2"/>
<dbReference type="GO" id="GO:0005829">
    <property type="term" value="C:cytosol"/>
    <property type="evidence" value="ECO:0007669"/>
    <property type="project" value="TreeGrafter"/>
</dbReference>
<dbReference type="CDD" id="cd00712">
    <property type="entry name" value="AsnB"/>
    <property type="match status" value="1"/>
</dbReference>
<evidence type="ECO:0000313" key="15">
    <source>
        <dbReference type="EMBL" id="MCY1005172.1"/>
    </source>
</evidence>
<feature type="binding site" evidence="12">
    <location>
        <position position="259"/>
    </location>
    <ligand>
        <name>ATP</name>
        <dbReference type="ChEBI" id="CHEBI:30616"/>
    </ligand>
</feature>
<protein>
    <recommendedName>
        <fullName evidence="2">asparagine synthase (glutamine-hydrolyzing)</fullName>
        <ecNumber evidence="2">6.3.5.4</ecNumber>
    </recommendedName>
</protein>
<dbReference type="GO" id="GO:0006529">
    <property type="term" value="P:asparagine biosynthetic process"/>
    <property type="evidence" value="ECO:0007669"/>
    <property type="project" value="UniProtKB-KW"/>
</dbReference>
<evidence type="ECO:0000256" key="10">
    <source>
        <dbReference type="ARBA" id="ARBA00048741"/>
    </source>
</evidence>
<dbReference type="InterPro" id="IPR001962">
    <property type="entry name" value="Asn_synthase"/>
</dbReference>
<dbReference type="NCBIfam" id="NF006949">
    <property type="entry name" value="PRK09431.1"/>
    <property type="match status" value="1"/>
</dbReference>
<dbReference type="InterPro" id="IPR017932">
    <property type="entry name" value="GATase_2_dom"/>
</dbReference>
<dbReference type="AlphaFoldDB" id="A0A9X3IUI3"/>
<comment type="catalytic activity">
    <reaction evidence="10">
        <text>L-aspartate + L-glutamine + ATP + H2O = L-asparagine + L-glutamate + AMP + diphosphate + H(+)</text>
        <dbReference type="Rhea" id="RHEA:12228"/>
        <dbReference type="ChEBI" id="CHEBI:15377"/>
        <dbReference type="ChEBI" id="CHEBI:15378"/>
        <dbReference type="ChEBI" id="CHEBI:29985"/>
        <dbReference type="ChEBI" id="CHEBI:29991"/>
        <dbReference type="ChEBI" id="CHEBI:30616"/>
        <dbReference type="ChEBI" id="CHEBI:33019"/>
        <dbReference type="ChEBI" id="CHEBI:58048"/>
        <dbReference type="ChEBI" id="CHEBI:58359"/>
        <dbReference type="ChEBI" id="CHEBI:456215"/>
        <dbReference type="EC" id="6.3.5.4"/>
    </reaction>
</comment>
<evidence type="ECO:0000256" key="2">
    <source>
        <dbReference type="ARBA" id="ARBA00012737"/>
    </source>
</evidence>
<accession>A0A9X3IUI3</accession>
<name>A0A9X3IUI3_9BACT</name>
<evidence type="ECO:0000256" key="13">
    <source>
        <dbReference type="PIRSR" id="PIRSR001589-3"/>
    </source>
</evidence>
<dbReference type="Pfam" id="PF13537">
    <property type="entry name" value="GATase_7"/>
    <property type="match status" value="1"/>
</dbReference>
<evidence type="ECO:0000256" key="8">
    <source>
        <dbReference type="ARBA" id="ARBA00022962"/>
    </source>
</evidence>
<evidence type="ECO:0000256" key="11">
    <source>
        <dbReference type="PIRSR" id="PIRSR001589-1"/>
    </source>
</evidence>
<evidence type="ECO:0000256" key="1">
    <source>
        <dbReference type="ARBA" id="ARBA00005752"/>
    </source>
</evidence>
<proteinExistence type="inferred from homology"/>
<dbReference type="Gene3D" id="3.40.50.620">
    <property type="entry name" value="HUPs"/>
    <property type="match status" value="1"/>
</dbReference>
<evidence type="ECO:0000313" key="16">
    <source>
        <dbReference type="Proteomes" id="UP001150924"/>
    </source>
</evidence>
<feature type="site" description="Important for beta-aspartyl-AMP intermediate formation" evidence="13">
    <location>
        <position position="336"/>
    </location>
</feature>
<keyword evidence="3 15" id="KW-0436">Ligase</keyword>
<dbReference type="Pfam" id="PF00733">
    <property type="entry name" value="Asn_synthase"/>
    <property type="match status" value="2"/>
</dbReference>
<comment type="pathway">
    <text evidence="9">Amino-acid biosynthesis.</text>
</comment>
<dbReference type="RefSeq" id="WP_267766808.1">
    <property type="nucleotide sequence ID" value="NZ_JAPNKE010000002.1"/>
</dbReference>
<evidence type="ECO:0000256" key="7">
    <source>
        <dbReference type="ARBA" id="ARBA00022888"/>
    </source>
</evidence>
<dbReference type="PIRSF" id="PIRSF001589">
    <property type="entry name" value="Asn_synthetase_glu-h"/>
    <property type="match status" value="1"/>
</dbReference>
<dbReference type="InterPro" id="IPR014729">
    <property type="entry name" value="Rossmann-like_a/b/a_fold"/>
</dbReference>
<keyword evidence="4 11" id="KW-0028">Amino-acid biosynthesis</keyword>
<gene>
    <name evidence="15" type="primary">asnB</name>
    <name evidence="15" type="ORF">OV079_06215</name>
</gene>
<evidence type="ECO:0000256" key="12">
    <source>
        <dbReference type="PIRSR" id="PIRSR001589-2"/>
    </source>
</evidence>
<dbReference type="Gene3D" id="3.60.20.10">
    <property type="entry name" value="Glutamine Phosphoribosylpyrophosphate, subunit 1, domain 1"/>
    <property type="match status" value="1"/>
</dbReference>
<dbReference type="InterPro" id="IPR029055">
    <property type="entry name" value="Ntn_hydrolases_N"/>
</dbReference>
<organism evidence="15 16">
    <name type="scientific">Nannocystis pusilla</name>
    <dbReference type="NCBI Taxonomy" id="889268"/>
    <lineage>
        <taxon>Bacteria</taxon>
        <taxon>Pseudomonadati</taxon>
        <taxon>Myxococcota</taxon>
        <taxon>Polyangia</taxon>
        <taxon>Nannocystales</taxon>
        <taxon>Nannocystaceae</taxon>
        <taxon>Nannocystis</taxon>
    </lineage>
</organism>
<comment type="similarity">
    <text evidence="1">Belongs to the asparagine synthetase family.</text>
</comment>
<dbReference type="PROSITE" id="PS51278">
    <property type="entry name" value="GATASE_TYPE_2"/>
    <property type="match status" value="1"/>
</dbReference>
<dbReference type="GO" id="GO:0004066">
    <property type="term" value="F:asparagine synthase (glutamine-hydrolyzing) activity"/>
    <property type="evidence" value="ECO:0007669"/>
    <property type="project" value="UniProtKB-EC"/>
</dbReference>
<keyword evidence="5 12" id="KW-0547">Nucleotide-binding</keyword>
<dbReference type="Proteomes" id="UP001150924">
    <property type="component" value="Unassembled WGS sequence"/>
</dbReference>
<evidence type="ECO:0000259" key="14">
    <source>
        <dbReference type="PROSITE" id="PS51278"/>
    </source>
</evidence>
<feature type="binding site" evidence="12">
    <location>
        <begin position="334"/>
        <end position="335"/>
    </location>
    <ligand>
        <name>ATP</name>
        <dbReference type="ChEBI" id="CHEBI:30616"/>
    </ligand>
</feature>
<comment type="caution">
    <text evidence="15">The sequence shown here is derived from an EMBL/GenBank/DDBJ whole genome shotgun (WGS) entry which is preliminary data.</text>
</comment>
<sequence length="541" mass="59711">MCGILAVFGAVDDALLSQAVAASERLSHRGPDGHGVHYLRGRGALIHRRLAIMDPASGRQPLFGRDGGALVHNGEIYNHAALRAGLQAAGRVFRSGSDSEVLVHLYEARGDAFVAELDGVFALAAMRDDDWVVARDPIGVKPLYYGRDLAGNLWFSSELKVLVDRCAWFKVFPPGHIYTGRGGLRRWYERTWLEGQEDFRRDAAGLRERFEAAVDKRLMSDVPLGVLLSGGLDSSLVAALAARLARRRDPGATLQSFAIGVDGDSPDLRAAREVAAFIGTEHHEVRLDLDDGVEALRAIIWHTESYDIPTVRASVPMYRLSRYIRDQGVKVVLSGEGSDEVFGGYLYFYFAEGEDAFQRETVERVKNLHFSDVLRADKSTMAHGVEARVPFLDLAFLDLAMTIDPALKRPLAPGAGREGRMEKALLRAAFADPADPLLPPAVLWRQKEQFSDGVGYGWVERLKAHAEATVSDLEMAEAGERFPHETPTTKEGYLYRALFSTLFPGDHAARCVRRWVPRWQADADSSGRANPLHASAVRKAR</sequence>
<evidence type="ECO:0000256" key="6">
    <source>
        <dbReference type="ARBA" id="ARBA00022840"/>
    </source>
</evidence>
<dbReference type="PANTHER" id="PTHR11772:SF2">
    <property type="entry name" value="ASPARAGINE SYNTHETASE [GLUTAMINE-HYDROLYZING]"/>
    <property type="match status" value="1"/>
</dbReference>
<keyword evidence="6 12" id="KW-0067">ATP-binding</keyword>
<feature type="binding site" evidence="12">
    <location>
        <position position="227"/>
    </location>
    <ligand>
        <name>ATP</name>
        <dbReference type="ChEBI" id="CHEBI:30616"/>
    </ligand>
</feature>
<reference evidence="15" key="1">
    <citation type="submission" date="2022-11" db="EMBL/GenBank/DDBJ databases">
        <title>Minimal conservation of predation-associated metabolite biosynthetic gene clusters underscores biosynthetic potential of Myxococcota including descriptions for ten novel species: Archangium lansinium sp. nov., Myxococcus landrumus sp. nov., Nannocystis bai.</title>
        <authorList>
            <person name="Ahearne A."/>
            <person name="Stevens C."/>
            <person name="Phillips K."/>
        </authorList>
    </citation>
    <scope>NUCLEOTIDE SEQUENCE</scope>
    <source>
        <strain evidence="15">Na p29</strain>
    </source>
</reference>
<dbReference type="InterPro" id="IPR050795">
    <property type="entry name" value="Asn_Synthetase"/>
</dbReference>
<dbReference type="CDD" id="cd01991">
    <property type="entry name" value="Asn_synthase_B_C"/>
    <property type="match status" value="1"/>
</dbReference>
<evidence type="ECO:0000256" key="3">
    <source>
        <dbReference type="ARBA" id="ARBA00022598"/>
    </source>
</evidence>
<dbReference type="PANTHER" id="PTHR11772">
    <property type="entry name" value="ASPARAGINE SYNTHETASE"/>
    <property type="match status" value="1"/>
</dbReference>
<evidence type="ECO:0000256" key="4">
    <source>
        <dbReference type="ARBA" id="ARBA00022605"/>
    </source>
</evidence>
<feature type="active site" description="For GATase activity" evidence="11">
    <location>
        <position position="2"/>
    </location>
</feature>
<dbReference type="SUPFAM" id="SSF52402">
    <property type="entry name" value="Adenine nucleotide alpha hydrolases-like"/>
    <property type="match status" value="1"/>
</dbReference>